<protein>
    <recommendedName>
        <fullName evidence="1">IPT/TIG domain-containing protein</fullName>
    </recommendedName>
</protein>
<dbReference type="SUPFAM" id="SSF81296">
    <property type="entry name" value="E set domains"/>
    <property type="match status" value="1"/>
</dbReference>
<proteinExistence type="predicted"/>
<reference evidence="2" key="1">
    <citation type="submission" date="2006-10" db="EMBL/GenBank/DDBJ databases">
        <title>Complete sequence of Solibacter usitatus Ellin6076.</title>
        <authorList>
            <consortium name="US DOE Joint Genome Institute"/>
            <person name="Copeland A."/>
            <person name="Lucas S."/>
            <person name="Lapidus A."/>
            <person name="Barry K."/>
            <person name="Detter J.C."/>
            <person name="Glavina del Rio T."/>
            <person name="Hammon N."/>
            <person name="Israni S."/>
            <person name="Dalin E."/>
            <person name="Tice H."/>
            <person name="Pitluck S."/>
            <person name="Thompson L.S."/>
            <person name="Brettin T."/>
            <person name="Bruce D."/>
            <person name="Han C."/>
            <person name="Tapia R."/>
            <person name="Gilna P."/>
            <person name="Schmutz J."/>
            <person name="Larimer F."/>
            <person name="Land M."/>
            <person name="Hauser L."/>
            <person name="Kyrpides N."/>
            <person name="Mikhailova N."/>
            <person name="Janssen P.H."/>
            <person name="Kuske C.R."/>
            <person name="Richardson P."/>
        </authorList>
    </citation>
    <scope>NUCLEOTIDE SEQUENCE</scope>
    <source>
        <strain evidence="2">Ellin6076</strain>
    </source>
</reference>
<gene>
    <name evidence="2" type="ordered locus">Acid_1063</name>
</gene>
<dbReference type="Gene3D" id="2.60.40.10">
    <property type="entry name" value="Immunoglobulins"/>
    <property type="match status" value="1"/>
</dbReference>
<organism evidence="2">
    <name type="scientific">Solibacter usitatus (strain Ellin6076)</name>
    <dbReference type="NCBI Taxonomy" id="234267"/>
    <lineage>
        <taxon>Bacteria</taxon>
        <taxon>Pseudomonadati</taxon>
        <taxon>Acidobacteriota</taxon>
        <taxon>Terriglobia</taxon>
        <taxon>Bryobacterales</taxon>
        <taxon>Solibacteraceae</taxon>
        <taxon>Candidatus Solibacter</taxon>
    </lineage>
</organism>
<dbReference type="InterPro" id="IPR013783">
    <property type="entry name" value="Ig-like_fold"/>
</dbReference>
<dbReference type="HOGENOM" id="CLU_385375_0_0_0"/>
<dbReference type="OrthoDB" id="127757at2"/>
<dbReference type="InterPro" id="IPR017803">
    <property type="entry name" value="CHP03437_C"/>
</dbReference>
<dbReference type="eggNOG" id="COG2220">
    <property type="taxonomic scope" value="Bacteria"/>
</dbReference>
<name>Q02A65_SOLUE</name>
<dbReference type="InterPro" id="IPR014756">
    <property type="entry name" value="Ig_E-set"/>
</dbReference>
<dbReference type="Pfam" id="PF01833">
    <property type="entry name" value="TIG"/>
    <property type="match status" value="1"/>
</dbReference>
<feature type="domain" description="IPT/TIG" evidence="1">
    <location>
        <begin position="544"/>
        <end position="605"/>
    </location>
</feature>
<evidence type="ECO:0000313" key="2">
    <source>
        <dbReference type="EMBL" id="ABJ82061.1"/>
    </source>
</evidence>
<dbReference type="STRING" id="234267.Acid_1063"/>
<dbReference type="EMBL" id="CP000473">
    <property type="protein sequence ID" value="ABJ82061.1"/>
    <property type="molecule type" value="Genomic_DNA"/>
</dbReference>
<accession>Q02A65</accession>
<sequence length="717" mass="72777">MEQLIETGKRTIKYLCLVQIFLFTAFAQTTPSPIHCQTSSTPLQVRAEGLTERLGDILLQCSSSNSGTVFNANLTVFLPVNVTNRVDAGNTTHDAVVLVDLGSGPIPTPVAGQISGNNIAFNGISYTVPASGTFSIRISNVRAAMNQLGYTSANPVAVSASLSSTLAIDQAQLIVGYSQPGMRASMGSAQISCYGSPTPDTFDMPSLFAAGTALASTRITEGFASAFEARTTGLDNGTRFLVKYSGFPSTTHLYIPDVVAGSGALQPTSGGDLNLPQMVGQYQPGSGALVLVRVQGADATGAGGFAVSPPQGAGPVTLSSVSEVTLTNGSGYAVYEVAAANPAMQEAVQFPTFILLPRFTPPTVADATVSLAPVSNVTTASTTAPVPRFANVNTISDCTLYGDCPVPLAPKLFLNASPIKMSAVAAGGALTSPAGSFSVHNDGGGTLTWNTSIIYQQGSGWLVFDTPSGTNDATVKVTVDTKSLSAGIYQATVIVNAGTAGSQSVPVTLTVTAPTPPPPPAAPPVSVTQVLSAASLQAAPLVPGSLSTLMGTHFSGKNVAVTFDGVAASLLYASDTQINLQVPASLGAKTTASLVVTVDGVSSTAQTVPLAVAWPAVFPHGVFNQDNSENTAAAAGKVGDILQIFATGIPKVATVSAQIGGRKDLIPVYAGEAPTAPGVQQINVAVPDGVTGPATVVVCATTGGQQYCSPGYTITLR</sequence>
<dbReference type="KEGG" id="sus:Acid_1063"/>
<dbReference type="AlphaFoldDB" id="Q02A65"/>
<dbReference type="NCBIfam" id="TIGR03437">
    <property type="entry name" value="Soli_cterm"/>
    <property type="match status" value="1"/>
</dbReference>
<dbReference type="InParanoid" id="Q02A65"/>
<evidence type="ECO:0000259" key="1">
    <source>
        <dbReference type="Pfam" id="PF01833"/>
    </source>
</evidence>
<dbReference type="InterPro" id="IPR002909">
    <property type="entry name" value="IPT_dom"/>
</dbReference>